<dbReference type="SUPFAM" id="SSF51735">
    <property type="entry name" value="NAD(P)-binding Rossmann-fold domains"/>
    <property type="match status" value="1"/>
</dbReference>
<dbReference type="InterPro" id="IPR036291">
    <property type="entry name" value="NAD(P)-bd_dom_sf"/>
</dbReference>
<accession>A0ABZ0MWI9</accession>
<dbReference type="Gene3D" id="3.40.50.720">
    <property type="entry name" value="NAD(P)-binding Rossmann-like Domain"/>
    <property type="match status" value="1"/>
</dbReference>
<gene>
    <name evidence="1" type="ORF">Q8Y70_14950</name>
</gene>
<name>A0ABZ0MWI9_9ENTR</name>
<dbReference type="Proteomes" id="UP001302368">
    <property type="component" value="Chromosome"/>
</dbReference>
<proteinExistence type="predicted"/>
<keyword evidence="2" id="KW-1185">Reference proteome</keyword>
<evidence type="ECO:0008006" key="3">
    <source>
        <dbReference type="Google" id="ProtNLM"/>
    </source>
</evidence>
<reference evidence="1 2" key="1">
    <citation type="submission" date="2023-10" db="EMBL/GenBank/DDBJ databases">
        <title>Genome sequencing of the isolated polysaccharide-producing bacterium Kosakonia sacchari KS2022.</title>
        <authorList>
            <person name="Yi X."/>
        </authorList>
    </citation>
    <scope>NUCLEOTIDE SEQUENCE [LARGE SCALE GENOMIC DNA]</scope>
    <source>
        <strain evidence="1 2">KS2022</strain>
    </source>
</reference>
<organism evidence="1 2">
    <name type="scientific">Kosakonia sacchari</name>
    <dbReference type="NCBI Taxonomy" id="1158459"/>
    <lineage>
        <taxon>Bacteria</taxon>
        <taxon>Pseudomonadati</taxon>
        <taxon>Pseudomonadota</taxon>
        <taxon>Gammaproteobacteria</taxon>
        <taxon>Enterobacterales</taxon>
        <taxon>Enterobacteriaceae</taxon>
        <taxon>Kosakonia</taxon>
    </lineage>
</organism>
<evidence type="ECO:0000313" key="1">
    <source>
        <dbReference type="EMBL" id="WOZ79884.1"/>
    </source>
</evidence>
<evidence type="ECO:0000313" key="2">
    <source>
        <dbReference type="Proteomes" id="UP001302368"/>
    </source>
</evidence>
<dbReference type="RefSeq" id="WP_305737677.1">
    <property type="nucleotide sequence ID" value="NZ_CP137744.1"/>
</dbReference>
<dbReference type="EMBL" id="CP137744">
    <property type="protein sequence ID" value="WOZ79884.1"/>
    <property type="molecule type" value="Genomic_DNA"/>
</dbReference>
<protein>
    <recommendedName>
        <fullName evidence="3">SDR family oxidoreductase</fullName>
    </recommendedName>
</protein>
<sequence length="57" mass="5724">MGGTAQEALQSKIKGLAPSGRMGTPMAQVKAALILASDGFAYVVSTELLVDGSTGNL</sequence>